<evidence type="ECO:0000313" key="2">
    <source>
        <dbReference type="Proteomes" id="UP000320055"/>
    </source>
</evidence>
<organism evidence="1 2">
    <name type="scientific">Hyella patelloides LEGE 07179</name>
    <dbReference type="NCBI Taxonomy" id="945734"/>
    <lineage>
        <taxon>Bacteria</taxon>
        <taxon>Bacillati</taxon>
        <taxon>Cyanobacteriota</taxon>
        <taxon>Cyanophyceae</taxon>
        <taxon>Pleurocapsales</taxon>
        <taxon>Hyellaceae</taxon>
        <taxon>Hyella</taxon>
    </lineage>
</organism>
<dbReference type="Proteomes" id="UP000320055">
    <property type="component" value="Unassembled WGS sequence"/>
</dbReference>
<accession>A0A563VL08</accession>
<sequence length="37" mass="4631">MEYLNKLISDFYRENNQQIIAYYPQISIQNYPQQYQL</sequence>
<reference evidence="1 2" key="1">
    <citation type="submission" date="2019-01" db="EMBL/GenBank/DDBJ databases">
        <authorList>
            <person name="Brito A."/>
        </authorList>
    </citation>
    <scope>NUCLEOTIDE SEQUENCE [LARGE SCALE GENOMIC DNA]</scope>
    <source>
        <strain evidence="1">1</strain>
    </source>
</reference>
<name>A0A563VL08_9CYAN</name>
<evidence type="ECO:0000313" key="1">
    <source>
        <dbReference type="EMBL" id="VEP12013.1"/>
    </source>
</evidence>
<dbReference type="AlphaFoldDB" id="A0A563VL08"/>
<proteinExistence type="predicted"/>
<keyword evidence="2" id="KW-1185">Reference proteome</keyword>
<protein>
    <submittedName>
        <fullName evidence="1">Uncharacterized protein</fullName>
    </submittedName>
</protein>
<dbReference type="EMBL" id="CAACVJ010000035">
    <property type="protein sequence ID" value="VEP12013.1"/>
    <property type="molecule type" value="Genomic_DNA"/>
</dbReference>
<gene>
    <name evidence="1" type="ORF">H1P_130033</name>
</gene>